<feature type="domain" description="CASTOR ACT" evidence="2">
    <location>
        <begin position="100"/>
        <end position="162"/>
    </location>
</feature>
<dbReference type="PANTHER" id="PTHR31131:SF6">
    <property type="entry name" value="CASTOR ACT DOMAIN-CONTAINING PROTEIN"/>
    <property type="match status" value="1"/>
</dbReference>
<dbReference type="Gene3D" id="3.30.2130.10">
    <property type="entry name" value="VC0802-like"/>
    <property type="match status" value="1"/>
</dbReference>
<evidence type="ECO:0000256" key="1">
    <source>
        <dbReference type="SAM" id="MobiDB-lite"/>
    </source>
</evidence>
<name>I0V6U3_9PSEU</name>
<dbReference type="InterPro" id="IPR045865">
    <property type="entry name" value="ACT-like_dom_sf"/>
</dbReference>
<feature type="region of interest" description="Disordered" evidence="1">
    <location>
        <begin position="24"/>
        <end position="59"/>
    </location>
</feature>
<evidence type="ECO:0000313" key="3">
    <source>
        <dbReference type="EMBL" id="EID55846.1"/>
    </source>
</evidence>
<dbReference type="PANTHER" id="PTHR31131">
    <property type="entry name" value="CHROMOSOME 1, WHOLE GENOME SHOTGUN SEQUENCE"/>
    <property type="match status" value="1"/>
</dbReference>
<dbReference type="InterPro" id="IPR027795">
    <property type="entry name" value="CASTOR_ACT_dom"/>
</dbReference>
<dbReference type="AlphaFoldDB" id="I0V6U3"/>
<dbReference type="eggNOG" id="COG3603">
    <property type="taxonomic scope" value="Bacteria"/>
</dbReference>
<evidence type="ECO:0000259" key="2">
    <source>
        <dbReference type="Pfam" id="PF13840"/>
    </source>
</evidence>
<gene>
    <name evidence="3" type="ORF">SacxiDRAFT_3653</name>
</gene>
<organism evidence="3 4">
    <name type="scientific">Saccharomonospora xinjiangensis XJ-54</name>
    <dbReference type="NCBI Taxonomy" id="882086"/>
    <lineage>
        <taxon>Bacteria</taxon>
        <taxon>Bacillati</taxon>
        <taxon>Actinomycetota</taxon>
        <taxon>Actinomycetes</taxon>
        <taxon>Pseudonocardiales</taxon>
        <taxon>Pseudonocardiaceae</taxon>
        <taxon>Saccharomonospora</taxon>
    </lineage>
</organism>
<dbReference type="InterPro" id="IPR051719">
    <property type="entry name" value="CASTOR_mTORC1"/>
</dbReference>
<proteinExistence type="predicted"/>
<dbReference type="SUPFAM" id="SSF55021">
    <property type="entry name" value="ACT-like"/>
    <property type="match status" value="1"/>
</dbReference>
<dbReference type="HOGENOM" id="CLU_130568_0_1_11"/>
<keyword evidence="4" id="KW-1185">Reference proteome</keyword>
<accession>I0V6U3</accession>
<evidence type="ECO:0000313" key="4">
    <source>
        <dbReference type="Proteomes" id="UP000004691"/>
    </source>
</evidence>
<dbReference type="Pfam" id="PF13840">
    <property type="entry name" value="ACT_7"/>
    <property type="match status" value="1"/>
</dbReference>
<sequence>MRKLVVDVRPGEYVVARWDTERDASMDTERDASMDTERDASMDTERDASVDTARHGRSGGVSPDLAALFAAGAAFVSVTCNGGELSVVGPVDIVPDGAVAEAGWRLLTVEGPLEFTLTGIMAALAGELAAAGVSLFAVSTYDTDHVLVKDADLTRAVAALREAGHEVRGT</sequence>
<dbReference type="Proteomes" id="UP000004691">
    <property type="component" value="Unassembled WGS sequence"/>
</dbReference>
<feature type="compositionally biased region" description="Basic and acidic residues" evidence="1">
    <location>
        <begin position="24"/>
        <end position="54"/>
    </location>
</feature>
<reference evidence="3 4" key="1">
    <citation type="submission" date="2012-01" db="EMBL/GenBank/DDBJ databases">
        <title>Improved High-Quality Draft sequence of Saccharomonospora xinjiangensis XJ-54.</title>
        <authorList>
            <consortium name="US DOE Joint Genome Institute"/>
            <person name="Lucas S."/>
            <person name="Han J."/>
            <person name="Lapidus A."/>
            <person name="Cheng J.-F."/>
            <person name="Goodwin L."/>
            <person name="Pitluck S."/>
            <person name="Peters L."/>
            <person name="Mikhailova N."/>
            <person name="Teshima H."/>
            <person name="Detter J.C."/>
            <person name="Han C."/>
            <person name="Tapia R."/>
            <person name="Land M."/>
            <person name="Hauser L."/>
            <person name="Kyrpides N."/>
            <person name="Ivanova N."/>
            <person name="Pagani I."/>
            <person name="Brambilla E.-M."/>
            <person name="Klenk H.-P."/>
            <person name="Woyke T."/>
        </authorList>
    </citation>
    <scope>NUCLEOTIDE SEQUENCE [LARGE SCALE GENOMIC DNA]</scope>
    <source>
        <strain evidence="3 4">XJ-54</strain>
    </source>
</reference>
<dbReference type="STRING" id="882086.SacxiDRAFT_3653"/>
<protein>
    <recommendedName>
        <fullName evidence="2">CASTOR ACT domain-containing protein</fullName>
    </recommendedName>
</protein>
<dbReference type="EMBL" id="JH636049">
    <property type="protein sequence ID" value="EID55846.1"/>
    <property type="molecule type" value="Genomic_DNA"/>
</dbReference>